<dbReference type="PANTHER" id="PTHR33115:SF22">
    <property type="entry name" value="OS12G0449900 PROTEIN"/>
    <property type="match status" value="1"/>
</dbReference>
<dbReference type="PANTHER" id="PTHR33115">
    <property type="entry name" value="ARM REPEAT SUPERFAMILY PROTEIN"/>
    <property type="match status" value="1"/>
</dbReference>
<evidence type="ECO:0000313" key="1">
    <source>
        <dbReference type="EMBL" id="EMS64973.1"/>
    </source>
</evidence>
<gene>
    <name evidence="1" type="ORF">TRIUR3_05047</name>
</gene>
<organism evidence="1">
    <name type="scientific">Triticum urartu</name>
    <name type="common">Red wild einkorn</name>
    <name type="synonym">Crithodium urartu</name>
    <dbReference type="NCBI Taxonomy" id="4572"/>
    <lineage>
        <taxon>Eukaryota</taxon>
        <taxon>Viridiplantae</taxon>
        <taxon>Streptophyta</taxon>
        <taxon>Embryophyta</taxon>
        <taxon>Tracheophyta</taxon>
        <taxon>Spermatophyta</taxon>
        <taxon>Magnoliopsida</taxon>
        <taxon>Liliopsida</taxon>
        <taxon>Poales</taxon>
        <taxon>Poaceae</taxon>
        <taxon>BOP clade</taxon>
        <taxon>Pooideae</taxon>
        <taxon>Triticodae</taxon>
        <taxon>Triticeae</taxon>
        <taxon>Triticinae</taxon>
        <taxon>Triticum</taxon>
    </lineage>
</organism>
<dbReference type="OMA" id="PEEYTMF"/>
<accession>M7ZP13</accession>
<proteinExistence type="predicted"/>
<dbReference type="AlphaFoldDB" id="M7ZP13"/>
<protein>
    <submittedName>
        <fullName evidence="1">Uncharacterized protein</fullName>
    </submittedName>
</protein>
<sequence>MTGVMPRVLREILLGFGSTGKAGKPTYARPGTDVESQVAVDGNAVLEVNVSNNNNNNTSSSRQNQHHKLHLALLSLCVTACEKLHLDVNAVSPGEGDQGDRGEGVAFRFATKLVQLNRDLMTADSLTVMKLTTRMVIATMKKHMVDGRSTIAKRADLQSLMDLLSSVSEDMVDLESCMVFATGTRTTTIPDNTETLESIVKLASKLHGQIRGQDSEIELAS</sequence>
<dbReference type="EMBL" id="KD049765">
    <property type="protein sequence ID" value="EMS64973.1"/>
    <property type="molecule type" value="Genomic_DNA"/>
</dbReference>
<reference evidence="1" key="1">
    <citation type="journal article" date="2013" name="Nature">
        <title>Draft genome of the wheat A-genome progenitor Triticum urartu.</title>
        <authorList>
            <person name="Ling H.Q."/>
            <person name="Zhao S."/>
            <person name="Liu D."/>
            <person name="Wang J."/>
            <person name="Sun H."/>
            <person name="Zhang C."/>
            <person name="Fan H."/>
            <person name="Li D."/>
            <person name="Dong L."/>
            <person name="Tao Y."/>
            <person name="Gao C."/>
            <person name="Wu H."/>
            <person name="Li Y."/>
            <person name="Cui Y."/>
            <person name="Guo X."/>
            <person name="Zheng S."/>
            <person name="Wang B."/>
            <person name="Yu K."/>
            <person name="Liang Q."/>
            <person name="Yang W."/>
            <person name="Lou X."/>
            <person name="Chen J."/>
            <person name="Feng M."/>
            <person name="Jian J."/>
            <person name="Zhang X."/>
            <person name="Luo G."/>
            <person name="Jiang Y."/>
            <person name="Liu J."/>
            <person name="Wang Z."/>
            <person name="Sha Y."/>
            <person name="Zhang B."/>
            <person name="Wu H."/>
            <person name="Tang D."/>
            <person name="Shen Q."/>
            <person name="Xue P."/>
            <person name="Zou S."/>
            <person name="Wang X."/>
            <person name="Liu X."/>
            <person name="Wang F."/>
            <person name="Yang Y."/>
            <person name="An X."/>
            <person name="Dong Z."/>
            <person name="Zhang K."/>
            <person name="Zhang X."/>
            <person name="Luo M.C."/>
            <person name="Dvorak J."/>
            <person name="Tong Y."/>
            <person name="Wang J."/>
            <person name="Yang H."/>
            <person name="Li Z."/>
            <person name="Wang D."/>
            <person name="Zhang A."/>
            <person name="Wang J."/>
        </authorList>
    </citation>
    <scope>NUCLEOTIDE SEQUENCE</scope>
</reference>
<dbReference type="STRING" id="4572.M7ZP13"/>
<name>M7ZP13_TRIUA</name>